<evidence type="ECO:0000256" key="1">
    <source>
        <dbReference type="ARBA" id="ARBA00004127"/>
    </source>
</evidence>
<keyword evidence="8 9" id="KW-0472">Membrane</keyword>
<dbReference type="EMBL" id="JAAAIL010003849">
    <property type="protein sequence ID" value="KAG0249050.1"/>
    <property type="molecule type" value="Genomic_DNA"/>
</dbReference>
<dbReference type="PANTHER" id="PTHR24223">
    <property type="entry name" value="ATP-BINDING CASSETTE SUB-FAMILY C"/>
    <property type="match status" value="1"/>
</dbReference>
<feature type="transmembrane region" description="Helical" evidence="9">
    <location>
        <begin position="139"/>
        <end position="164"/>
    </location>
</feature>
<dbReference type="Proteomes" id="UP001194580">
    <property type="component" value="Unassembled WGS sequence"/>
</dbReference>
<name>A0AAD4GZB3_9FUNG</name>
<reference evidence="11" key="1">
    <citation type="journal article" date="2020" name="Fungal Divers.">
        <title>Resolving the Mortierellaceae phylogeny through synthesis of multi-gene phylogenetics and phylogenomics.</title>
        <authorList>
            <person name="Vandepol N."/>
            <person name="Liber J."/>
            <person name="Desiro A."/>
            <person name="Na H."/>
            <person name="Kennedy M."/>
            <person name="Barry K."/>
            <person name="Grigoriev I.V."/>
            <person name="Miller A.N."/>
            <person name="O'Donnell K."/>
            <person name="Stajich J.E."/>
            <person name="Bonito G."/>
        </authorList>
    </citation>
    <scope>NUCLEOTIDE SEQUENCE</scope>
    <source>
        <strain evidence="11">NRRL 28262</strain>
    </source>
</reference>
<evidence type="ECO:0000259" key="10">
    <source>
        <dbReference type="PROSITE" id="PS50929"/>
    </source>
</evidence>
<keyword evidence="2" id="KW-0813">Transport</keyword>
<feature type="transmembrane region" description="Helical" evidence="9">
    <location>
        <begin position="209"/>
        <end position="230"/>
    </location>
</feature>
<sequence>ISESGKYQELLDAKDDFYQLIEEFSIARKEKDNADSEAETIKGVDICDSSTGHEAKVESTDERVDSNADLTEKEAMEAGGVKRSIFKIYAKAAGYQNILQATALFLVLQGCQICSSVWLQNWIKVAAISTHGIGYFMGIYAVLLAGFMILMFIASYKVLVIGCIQAAERLHSRLFDSILHLPMSFFDTTPIGRIINRFSSDVIILDDHMGGTIVGILFCGVSVLGSLVVIAATTPVFLAILPPVFLSYSLVMSYYMASSRAFKRIESVAKSPMYQHFSETLSGVSTVRVLGCSQRFIDENASRSDISSNAHFVWAMSNRWLDVRLESLCSVIVLGASVFAVLARDSLSPSMVGMSLSYALAITRDISWTVKDTCDAMFYMVAVERIDEYAKKNQEAPNFTN</sequence>
<feature type="domain" description="ABC transmembrane type-1" evidence="10">
    <location>
        <begin position="101"/>
        <end position="368"/>
    </location>
</feature>
<keyword evidence="3 9" id="KW-0812">Transmembrane</keyword>
<protein>
    <submittedName>
        <fullName evidence="11">Multidrug resistance-associated protein 1</fullName>
    </submittedName>
</protein>
<proteinExistence type="predicted"/>
<dbReference type="SUPFAM" id="SSF90123">
    <property type="entry name" value="ABC transporter transmembrane region"/>
    <property type="match status" value="1"/>
</dbReference>
<dbReference type="InterPro" id="IPR050173">
    <property type="entry name" value="ABC_transporter_C-like"/>
</dbReference>
<dbReference type="GO" id="GO:0016020">
    <property type="term" value="C:membrane"/>
    <property type="evidence" value="ECO:0007669"/>
    <property type="project" value="InterPro"/>
</dbReference>
<keyword evidence="6" id="KW-0067">ATP-binding</keyword>
<evidence type="ECO:0000256" key="5">
    <source>
        <dbReference type="ARBA" id="ARBA00022741"/>
    </source>
</evidence>
<evidence type="ECO:0000256" key="3">
    <source>
        <dbReference type="ARBA" id="ARBA00022692"/>
    </source>
</evidence>
<dbReference type="InterPro" id="IPR011527">
    <property type="entry name" value="ABC1_TM_dom"/>
</dbReference>
<feature type="transmembrane region" description="Helical" evidence="9">
    <location>
        <begin position="236"/>
        <end position="257"/>
    </location>
</feature>
<comment type="subcellular location">
    <subcellularLocation>
        <location evidence="1">Endomembrane system</location>
        <topology evidence="1">Multi-pass membrane protein</topology>
    </subcellularLocation>
</comment>
<keyword evidence="5" id="KW-0547">Nucleotide-binding</keyword>
<evidence type="ECO:0000256" key="4">
    <source>
        <dbReference type="ARBA" id="ARBA00022737"/>
    </source>
</evidence>
<dbReference type="Pfam" id="PF00664">
    <property type="entry name" value="ABC_membrane"/>
    <property type="match status" value="1"/>
</dbReference>
<dbReference type="FunFam" id="1.20.1560.10:FF:000010">
    <property type="entry name" value="Multidrug resistance-associated ABC transporter"/>
    <property type="match status" value="1"/>
</dbReference>
<dbReference type="InterPro" id="IPR036640">
    <property type="entry name" value="ABC1_TM_sf"/>
</dbReference>
<dbReference type="AlphaFoldDB" id="A0AAD4GZB3"/>
<comment type="caution">
    <text evidence="11">The sequence shown here is derived from an EMBL/GenBank/DDBJ whole genome shotgun (WGS) entry which is preliminary data.</text>
</comment>
<evidence type="ECO:0000256" key="2">
    <source>
        <dbReference type="ARBA" id="ARBA00022448"/>
    </source>
</evidence>
<accession>A0AAD4GZB3</accession>
<gene>
    <name evidence="11" type="primary">ABCC1_10</name>
    <name evidence="11" type="ORF">BGZ95_007718</name>
</gene>
<dbReference type="GO" id="GO:0012505">
    <property type="term" value="C:endomembrane system"/>
    <property type="evidence" value="ECO:0007669"/>
    <property type="project" value="UniProtKB-SubCell"/>
</dbReference>
<evidence type="ECO:0000256" key="7">
    <source>
        <dbReference type="ARBA" id="ARBA00022989"/>
    </source>
</evidence>
<feature type="non-terminal residue" evidence="11">
    <location>
        <position position="401"/>
    </location>
</feature>
<dbReference type="GO" id="GO:0140359">
    <property type="term" value="F:ABC-type transporter activity"/>
    <property type="evidence" value="ECO:0007669"/>
    <property type="project" value="InterPro"/>
</dbReference>
<keyword evidence="12" id="KW-1185">Reference proteome</keyword>
<dbReference type="PANTHER" id="PTHR24223:SF443">
    <property type="entry name" value="MULTIDRUG-RESISTANCE LIKE PROTEIN 1, ISOFORM I"/>
    <property type="match status" value="1"/>
</dbReference>
<dbReference type="Gene3D" id="1.20.1560.10">
    <property type="entry name" value="ABC transporter type 1, transmembrane domain"/>
    <property type="match status" value="1"/>
</dbReference>
<evidence type="ECO:0000256" key="8">
    <source>
        <dbReference type="ARBA" id="ARBA00023136"/>
    </source>
</evidence>
<keyword evidence="4" id="KW-0677">Repeat</keyword>
<evidence type="ECO:0000313" key="11">
    <source>
        <dbReference type="EMBL" id="KAG0249050.1"/>
    </source>
</evidence>
<dbReference type="CDD" id="cd18603">
    <property type="entry name" value="ABC_6TM_MRP1_2_3_6_D2_like"/>
    <property type="match status" value="1"/>
</dbReference>
<organism evidence="11 12">
    <name type="scientific">Linnemannia exigua</name>
    <dbReference type="NCBI Taxonomy" id="604196"/>
    <lineage>
        <taxon>Eukaryota</taxon>
        <taxon>Fungi</taxon>
        <taxon>Fungi incertae sedis</taxon>
        <taxon>Mucoromycota</taxon>
        <taxon>Mortierellomycotina</taxon>
        <taxon>Mortierellomycetes</taxon>
        <taxon>Mortierellales</taxon>
        <taxon>Mortierellaceae</taxon>
        <taxon>Linnemannia</taxon>
    </lineage>
</organism>
<keyword evidence="7 9" id="KW-1133">Transmembrane helix</keyword>
<dbReference type="PROSITE" id="PS50929">
    <property type="entry name" value="ABC_TM1F"/>
    <property type="match status" value="1"/>
</dbReference>
<feature type="transmembrane region" description="Helical" evidence="9">
    <location>
        <begin position="98"/>
        <end position="119"/>
    </location>
</feature>
<feature type="non-terminal residue" evidence="11">
    <location>
        <position position="1"/>
    </location>
</feature>
<dbReference type="GO" id="GO:0005524">
    <property type="term" value="F:ATP binding"/>
    <property type="evidence" value="ECO:0007669"/>
    <property type="project" value="UniProtKB-KW"/>
</dbReference>
<evidence type="ECO:0000256" key="6">
    <source>
        <dbReference type="ARBA" id="ARBA00022840"/>
    </source>
</evidence>
<evidence type="ECO:0000313" key="12">
    <source>
        <dbReference type="Proteomes" id="UP001194580"/>
    </source>
</evidence>
<evidence type="ECO:0000256" key="9">
    <source>
        <dbReference type="SAM" id="Phobius"/>
    </source>
</evidence>